<evidence type="ECO:0000256" key="1">
    <source>
        <dbReference type="SAM" id="MobiDB-lite"/>
    </source>
</evidence>
<gene>
    <name evidence="2" type="ORF">EYF80_008185</name>
</gene>
<feature type="region of interest" description="Disordered" evidence="1">
    <location>
        <begin position="65"/>
        <end position="85"/>
    </location>
</feature>
<dbReference type="EMBL" id="SRLO01000045">
    <property type="protein sequence ID" value="TNN81739.1"/>
    <property type="molecule type" value="Genomic_DNA"/>
</dbReference>
<reference evidence="2 3" key="1">
    <citation type="submission" date="2019-03" db="EMBL/GenBank/DDBJ databases">
        <title>First draft genome of Liparis tanakae, snailfish: a comprehensive survey of snailfish specific genes.</title>
        <authorList>
            <person name="Kim W."/>
            <person name="Song I."/>
            <person name="Jeong J.-H."/>
            <person name="Kim D."/>
            <person name="Kim S."/>
            <person name="Ryu S."/>
            <person name="Song J.Y."/>
            <person name="Lee S.K."/>
        </authorList>
    </citation>
    <scope>NUCLEOTIDE SEQUENCE [LARGE SCALE GENOMIC DNA]</scope>
    <source>
        <tissue evidence="2">Muscle</tissue>
    </source>
</reference>
<evidence type="ECO:0000313" key="2">
    <source>
        <dbReference type="EMBL" id="TNN81739.1"/>
    </source>
</evidence>
<protein>
    <submittedName>
        <fullName evidence="2">Uncharacterized protein</fullName>
    </submittedName>
</protein>
<accession>A0A4Z2IUQ0</accession>
<evidence type="ECO:0000313" key="3">
    <source>
        <dbReference type="Proteomes" id="UP000314294"/>
    </source>
</evidence>
<organism evidence="2 3">
    <name type="scientific">Liparis tanakae</name>
    <name type="common">Tanaka's snailfish</name>
    <dbReference type="NCBI Taxonomy" id="230148"/>
    <lineage>
        <taxon>Eukaryota</taxon>
        <taxon>Metazoa</taxon>
        <taxon>Chordata</taxon>
        <taxon>Craniata</taxon>
        <taxon>Vertebrata</taxon>
        <taxon>Euteleostomi</taxon>
        <taxon>Actinopterygii</taxon>
        <taxon>Neopterygii</taxon>
        <taxon>Teleostei</taxon>
        <taxon>Neoteleostei</taxon>
        <taxon>Acanthomorphata</taxon>
        <taxon>Eupercaria</taxon>
        <taxon>Perciformes</taxon>
        <taxon>Cottioidei</taxon>
        <taxon>Cottales</taxon>
        <taxon>Liparidae</taxon>
        <taxon>Liparis</taxon>
    </lineage>
</organism>
<dbReference type="Proteomes" id="UP000314294">
    <property type="component" value="Unassembled WGS sequence"/>
</dbReference>
<keyword evidence="3" id="KW-1185">Reference proteome</keyword>
<comment type="caution">
    <text evidence="2">The sequence shown here is derived from an EMBL/GenBank/DDBJ whole genome shotgun (WGS) entry which is preliminary data.</text>
</comment>
<dbReference type="AlphaFoldDB" id="A0A4Z2IUQ0"/>
<sequence>MAQPVLYLLPSILQSMVDEVLRTFSKTTNATMCSHSMQIEDKQQDDNVLKRGNRRAIVCPVTCSVSSDPEGGGTGGQQNVLHEEQ</sequence>
<name>A0A4Z2IUQ0_9TELE</name>
<proteinExistence type="predicted"/>